<dbReference type="PROSITE" id="PS50043">
    <property type="entry name" value="HTH_LUXR_2"/>
    <property type="match status" value="1"/>
</dbReference>
<dbReference type="SMART" id="SM00421">
    <property type="entry name" value="HTH_LUXR"/>
    <property type="match status" value="1"/>
</dbReference>
<accession>A0ABU8NCR0</accession>
<dbReference type="Gene3D" id="3.40.50.300">
    <property type="entry name" value="P-loop containing nucleotide triphosphate hydrolases"/>
    <property type="match status" value="1"/>
</dbReference>
<dbReference type="CDD" id="cd06170">
    <property type="entry name" value="LuxR_C_like"/>
    <property type="match status" value="1"/>
</dbReference>
<dbReference type="RefSeq" id="WP_337717053.1">
    <property type="nucleotide sequence ID" value="NZ_JBBEGL010000007.1"/>
</dbReference>
<dbReference type="Gene3D" id="1.10.10.10">
    <property type="entry name" value="Winged helix-like DNA-binding domain superfamily/Winged helix DNA-binding domain"/>
    <property type="match status" value="1"/>
</dbReference>
<dbReference type="SUPFAM" id="SSF52540">
    <property type="entry name" value="P-loop containing nucleoside triphosphate hydrolases"/>
    <property type="match status" value="1"/>
</dbReference>
<reference evidence="4 5" key="1">
    <citation type="submission" date="2024-03" db="EMBL/GenBank/DDBJ databases">
        <title>Actinomycetospora sp. OC33-EN06, a novel actinomycete isolated from wild orchid (Aerides multiflora).</title>
        <authorList>
            <person name="Suriyachadkun C."/>
        </authorList>
    </citation>
    <scope>NUCLEOTIDE SEQUENCE [LARGE SCALE GENOMIC DNA]</scope>
    <source>
        <strain evidence="4 5">OC33-EN06</strain>
    </source>
</reference>
<feature type="domain" description="HTH luxR-type" evidence="3">
    <location>
        <begin position="847"/>
        <end position="910"/>
    </location>
</feature>
<evidence type="ECO:0000313" key="4">
    <source>
        <dbReference type="EMBL" id="MEJ2889456.1"/>
    </source>
</evidence>
<gene>
    <name evidence="4" type="ORF">WCD41_23550</name>
</gene>
<dbReference type="PRINTS" id="PR00038">
    <property type="entry name" value="HTHLUXR"/>
</dbReference>
<dbReference type="EMBL" id="JBBEGL010000007">
    <property type="protein sequence ID" value="MEJ2889456.1"/>
    <property type="molecule type" value="Genomic_DNA"/>
</dbReference>
<dbReference type="Proteomes" id="UP001370100">
    <property type="component" value="Unassembled WGS sequence"/>
</dbReference>
<evidence type="ECO:0000259" key="3">
    <source>
        <dbReference type="PROSITE" id="PS50043"/>
    </source>
</evidence>
<dbReference type="InterPro" id="IPR041664">
    <property type="entry name" value="AAA_16"/>
</dbReference>
<dbReference type="InterPro" id="IPR036388">
    <property type="entry name" value="WH-like_DNA-bd_sf"/>
</dbReference>
<dbReference type="PANTHER" id="PTHR16305">
    <property type="entry name" value="TESTICULAR SOLUBLE ADENYLYL CYCLASE"/>
    <property type="match status" value="1"/>
</dbReference>
<keyword evidence="5" id="KW-1185">Reference proteome</keyword>
<evidence type="ECO:0000313" key="5">
    <source>
        <dbReference type="Proteomes" id="UP001370100"/>
    </source>
</evidence>
<dbReference type="InterPro" id="IPR016032">
    <property type="entry name" value="Sig_transdc_resp-reg_C-effctor"/>
</dbReference>
<sequence length="910" mass="94812">MTILLGRDPELRALGTLVDGLVDPAGTVGTVATAAVVIVGEFGLGKTALLTAAAEHAARVGVRVLRADGCREEADLPFAALGQLLASLTHLVDDLPEHLGRTVEALTHGTAAGDVRTVSLHVLQVLVHAARHAPLAVLVDDADRLDQDSLRTLLFVARRARLRDGLGIVVAGRGDVRPLPGDTALPTLALAPLDATAAAALLESLPVRPPARVRQEILDAAAGNPLAVREMAAAGTARPLEAAGRGATEFADVLGGLPPDTRRLLLHAAAAEGAPVAVIETAAGAAGPEAWAPAERAGLVVLDGPRVAFRSPLARTACYALATAADRRHAHLGLAGADREPDRSAWQRAHGTVGDDDAVGAALAAVAERAEVRGAPRAAARAWERAAECSAESAVRLARLGRALVSTYAAGDTAWMADLREAMEHAVPDATVRVRTAVLGAAAQALAGRQCAAVRVLEGVAPLVGVTDPASAVLLATFLRVVADFSGLPEHDAAATALMAHPALPSAVGPVAGSTGTSADIMWSLTTLRPDRVATAAALEEALRAGRGGPEANPNDLQNLGTLADQADDIHRAVDLLARAQTGSRHEGPSAFGAGLLAVLLVEHGRWTEASRTVALWSALADAGGLAWVAVEIASVEASLLAWRGEPAAAHEVLARARQRVDLGDNLVLDVRLRAAASIAAMVEGDRAQAYRQLRGAFTHHGEARHALLSTRLIARLAAAATGPTERADAAAVVARVRAATADRTTTWLRMLLHHADALLGSDHGAEHHFRLALTDPAGEDWPLERAQARLHYGEWLRRRRRPLEARDMLVASLETFETLGASAAADRVRAELRAAGAADHPGPETDADALAPLSPQQREIVRLAAAGLRNREIAERLHLSPRTVGSHLHHAYPKLGVSGRHQLATLLHG</sequence>
<dbReference type="SUPFAM" id="SSF46894">
    <property type="entry name" value="C-terminal effector domain of the bipartite response regulators"/>
    <property type="match status" value="1"/>
</dbReference>
<keyword evidence="2" id="KW-0067">ATP-binding</keyword>
<protein>
    <submittedName>
        <fullName evidence="4">LuxR C-terminal-related transcriptional regulator</fullName>
    </submittedName>
</protein>
<organism evidence="4 5">
    <name type="scientific">Actinomycetospora aeridis</name>
    <dbReference type="NCBI Taxonomy" id="3129231"/>
    <lineage>
        <taxon>Bacteria</taxon>
        <taxon>Bacillati</taxon>
        <taxon>Actinomycetota</taxon>
        <taxon>Actinomycetes</taxon>
        <taxon>Pseudonocardiales</taxon>
        <taxon>Pseudonocardiaceae</taxon>
        <taxon>Actinomycetospora</taxon>
    </lineage>
</organism>
<dbReference type="PANTHER" id="PTHR16305:SF35">
    <property type="entry name" value="TRANSCRIPTIONAL ACTIVATOR DOMAIN"/>
    <property type="match status" value="1"/>
</dbReference>
<name>A0ABU8NCR0_9PSEU</name>
<comment type="caution">
    <text evidence="4">The sequence shown here is derived from an EMBL/GenBank/DDBJ whole genome shotgun (WGS) entry which is preliminary data.</text>
</comment>
<dbReference type="InterPro" id="IPR027417">
    <property type="entry name" value="P-loop_NTPase"/>
</dbReference>
<dbReference type="Pfam" id="PF13191">
    <property type="entry name" value="AAA_16"/>
    <property type="match status" value="1"/>
</dbReference>
<dbReference type="Pfam" id="PF00196">
    <property type="entry name" value="GerE"/>
    <property type="match status" value="1"/>
</dbReference>
<keyword evidence="1" id="KW-0547">Nucleotide-binding</keyword>
<dbReference type="InterPro" id="IPR000792">
    <property type="entry name" value="Tscrpt_reg_LuxR_C"/>
</dbReference>
<evidence type="ECO:0000256" key="2">
    <source>
        <dbReference type="ARBA" id="ARBA00022840"/>
    </source>
</evidence>
<evidence type="ECO:0000256" key="1">
    <source>
        <dbReference type="ARBA" id="ARBA00022741"/>
    </source>
</evidence>
<proteinExistence type="predicted"/>
<dbReference type="PROSITE" id="PS00622">
    <property type="entry name" value="HTH_LUXR_1"/>
    <property type="match status" value="1"/>
</dbReference>